<dbReference type="STRING" id="1392247.A0A3N4L392"/>
<dbReference type="GO" id="GO:0045039">
    <property type="term" value="P:protein insertion into mitochondrial inner membrane"/>
    <property type="evidence" value="ECO:0007669"/>
    <property type="project" value="UniProtKB-UniRule"/>
</dbReference>
<proteinExistence type="inferred from homology"/>
<evidence type="ECO:0000256" key="4">
    <source>
        <dbReference type="ARBA" id="ARBA00022692"/>
    </source>
</evidence>
<accession>A0A3N4L392</accession>
<evidence type="ECO:0000256" key="3">
    <source>
        <dbReference type="ARBA" id="ARBA00020722"/>
    </source>
</evidence>
<comment type="similarity">
    <text evidence="2 9">Belongs to the Tim17/Tim22/Tim23 family.</text>
</comment>
<keyword evidence="9" id="KW-0813">Transport</keyword>
<dbReference type="GO" id="GO:0042721">
    <property type="term" value="C:TIM22 mitochondrial import inner membrane insertion complex"/>
    <property type="evidence" value="ECO:0007669"/>
    <property type="project" value="UniProtKB-UniRule"/>
</dbReference>
<dbReference type="GO" id="GO:0008320">
    <property type="term" value="F:protein transmembrane transporter activity"/>
    <property type="evidence" value="ECO:0007669"/>
    <property type="project" value="UniProtKB-UniRule"/>
</dbReference>
<dbReference type="Pfam" id="PF02466">
    <property type="entry name" value="Tim17"/>
    <property type="match status" value="1"/>
</dbReference>
<dbReference type="AlphaFoldDB" id="A0A3N4L392"/>
<evidence type="ECO:0000256" key="6">
    <source>
        <dbReference type="ARBA" id="ARBA00022989"/>
    </source>
</evidence>
<sequence>MNFGGYPGTRGGANGGEMSADEQQQQMIKMMQAGLESCPIKTVISGGAGFALGGVFGLFMASMSYDTPMTGGLPGAKSLADLPLKEQLRRGFKDMGQRSYSSAKGFGLVGAMYAGSECCIEGFRAKNDMYNSVAAGCVTGGALGVKAGPQAAAFGCAGFAAFSAAIDYYMKMD</sequence>
<evidence type="ECO:0000313" key="12">
    <source>
        <dbReference type="Proteomes" id="UP000277580"/>
    </source>
</evidence>
<dbReference type="InterPro" id="IPR039175">
    <property type="entry name" value="TIM22"/>
</dbReference>
<keyword evidence="4 9" id="KW-0812">Transmembrane</keyword>
<reference evidence="11 12" key="1">
    <citation type="journal article" date="2018" name="Nat. Ecol. Evol.">
        <title>Pezizomycetes genomes reveal the molecular basis of ectomycorrhizal truffle lifestyle.</title>
        <authorList>
            <person name="Murat C."/>
            <person name="Payen T."/>
            <person name="Noel B."/>
            <person name="Kuo A."/>
            <person name="Morin E."/>
            <person name="Chen J."/>
            <person name="Kohler A."/>
            <person name="Krizsan K."/>
            <person name="Balestrini R."/>
            <person name="Da Silva C."/>
            <person name="Montanini B."/>
            <person name="Hainaut M."/>
            <person name="Levati E."/>
            <person name="Barry K.W."/>
            <person name="Belfiori B."/>
            <person name="Cichocki N."/>
            <person name="Clum A."/>
            <person name="Dockter R.B."/>
            <person name="Fauchery L."/>
            <person name="Guy J."/>
            <person name="Iotti M."/>
            <person name="Le Tacon F."/>
            <person name="Lindquist E.A."/>
            <person name="Lipzen A."/>
            <person name="Malagnac F."/>
            <person name="Mello A."/>
            <person name="Molinier V."/>
            <person name="Miyauchi S."/>
            <person name="Poulain J."/>
            <person name="Riccioni C."/>
            <person name="Rubini A."/>
            <person name="Sitrit Y."/>
            <person name="Splivallo R."/>
            <person name="Traeger S."/>
            <person name="Wang M."/>
            <person name="Zifcakova L."/>
            <person name="Wipf D."/>
            <person name="Zambonelli A."/>
            <person name="Paolocci F."/>
            <person name="Nowrousian M."/>
            <person name="Ottonello S."/>
            <person name="Baldrian P."/>
            <person name="Spatafora J.W."/>
            <person name="Henrissat B."/>
            <person name="Nagy L.G."/>
            <person name="Aury J.M."/>
            <person name="Wincker P."/>
            <person name="Grigoriev I.V."/>
            <person name="Bonfante P."/>
            <person name="Martin F.M."/>
        </authorList>
    </citation>
    <scope>NUCLEOTIDE SEQUENCE [LARGE SCALE GENOMIC DNA]</scope>
    <source>
        <strain evidence="11 12">CCBAS932</strain>
    </source>
</reference>
<evidence type="ECO:0000256" key="2">
    <source>
        <dbReference type="ARBA" id="ARBA00008444"/>
    </source>
</evidence>
<organism evidence="11 12">
    <name type="scientific">Morchella conica CCBAS932</name>
    <dbReference type="NCBI Taxonomy" id="1392247"/>
    <lineage>
        <taxon>Eukaryota</taxon>
        <taxon>Fungi</taxon>
        <taxon>Dikarya</taxon>
        <taxon>Ascomycota</taxon>
        <taxon>Pezizomycotina</taxon>
        <taxon>Pezizomycetes</taxon>
        <taxon>Pezizales</taxon>
        <taxon>Morchellaceae</taxon>
        <taxon>Morchella</taxon>
    </lineage>
</organism>
<keyword evidence="12" id="KW-1185">Reference proteome</keyword>
<comment type="function">
    <text evidence="9">Essential core component of the TIM22 complex, a complex that mediates the import and insertion of multi-pass transmembrane proteins into the mitochondrial inner membrane. In the TIM22 complex, it constitutes the voltage-activated and signal-gated channel. Forms a twin-pore translocase that uses the membrane potential as external driving force in 2 voltage-dependent steps.</text>
</comment>
<evidence type="ECO:0000256" key="7">
    <source>
        <dbReference type="ARBA" id="ARBA00023128"/>
    </source>
</evidence>
<dbReference type="OrthoDB" id="75343at2759"/>
<dbReference type="Proteomes" id="UP000277580">
    <property type="component" value="Unassembled WGS sequence"/>
</dbReference>
<evidence type="ECO:0000256" key="8">
    <source>
        <dbReference type="ARBA" id="ARBA00023136"/>
    </source>
</evidence>
<evidence type="ECO:0000256" key="1">
    <source>
        <dbReference type="ARBA" id="ARBA00004448"/>
    </source>
</evidence>
<evidence type="ECO:0000256" key="9">
    <source>
        <dbReference type="RuleBase" id="RU367038"/>
    </source>
</evidence>
<evidence type="ECO:0000256" key="10">
    <source>
        <dbReference type="SAM" id="MobiDB-lite"/>
    </source>
</evidence>
<feature type="region of interest" description="Disordered" evidence="10">
    <location>
        <begin position="1"/>
        <end position="23"/>
    </location>
</feature>
<keyword evidence="9" id="KW-0811">Translocation</keyword>
<gene>
    <name evidence="11" type="ORF">P167DRAFT_487799</name>
</gene>
<dbReference type="InParanoid" id="A0A3N4L392"/>
<dbReference type="PANTHER" id="PTHR14110">
    <property type="entry name" value="MITOCHONDRIAL IMPORT INNER MEMBRANE TRANSLOCASE SUBUNIT TIM22"/>
    <property type="match status" value="1"/>
</dbReference>
<feature type="transmembrane region" description="Helical" evidence="9">
    <location>
        <begin position="38"/>
        <end position="61"/>
    </location>
</feature>
<feature type="transmembrane region" description="Helical" evidence="9">
    <location>
        <begin position="151"/>
        <end position="170"/>
    </location>
</feature>
<comment type="subunit">
    <text evidence="9">Component of the TIM22 complex.</text>
</comment>
<keyword evidence="7 9" id="KW-0496">Mitochondrion</keyword>
<dbReference type="FunCoup" id="A0A3N4L392">
    <property type="interactions" value="660"/>
</dbReference>
<keyword evidence="6 9" id="KW-1133">Transmembrane helix</keyword>
<evidence type="ECO:0000256" key="5">
    <source>
        <dbReference type="ARBA" id="ARBA00022792"/>
    </source>
</evidence>
<keyword evidence="9" id="KW-0653">Protein transport</keyword>
<protein>
    <recommendedName>
        <fullName evidence="3 9">Mitochondrial import inner membrane translocase subunit TIM22</fullName>
    </recommendedName>
</protein>
<dbReference type="GO" id="GO:0030943">
    <property type="term" value="F:mitochondrion targeting sequence binding"/>
    <property type="evidence" value="ECO:0007669"/>
    <property type="project" value="TreeGrafter"/>
</dbReference>
<feature type="compositionally biased region" description="Gly residues" evidence="10">
    <location>
        <begin position="1"/>
        <end position="15"/>
    </location>
</feature>
<dbReference type="EMBL" id="ML119128">
    <property type="protein sequence ID" value="RPB12475.1"/>
    <property type="molecule type" value="Genomic_DNA"/>
</dbReference>
<dbReference type="PANTHER" id="PTHR14110:SF0">
    <property type="entry name" value="MITOCHONDRIAL IMPORT INNER MEMBRANE TRANSLOCASE SUBUNIT TIM22"/>
    <property type="match status" value="1"/>
</dbReference>
<keyword evidence="8 9" id="KW-0472">Membrane</keyword>
<name>A0A3N4L392_9PEZI</name>
<keyword evidence="5 9" id="KW-0999">Mitochondrion inner membrane</keyword>
<comment type="subcellular location">
    <subcellularLocation>
        <location evidence="1 9">Mitochondrion inner membrane</location>
        <topology evidence="1 9">Multi-pass membrane protein</topology>
    </subcellularLocation>
</comment>
<evidence type="ECO:0000313" key="11">
    <source>
        <dbReference type="EMBL" id="RPB12475.1"/>
    </source>
</evidence>